<dbReference type="AlphaFoldDB" id="A0A7W5G3Q7"/>
<accession>A0A7W5G3Q7</accession>
<comment type="caution">
    <text evidence="1">The sequence shown here is derived from an EMBL/GenBank/DDBJ whole genome shotgun (WGS) entry which is preliminary data.</text>
</comment>
<organism evidence="1 2">
    <name type="scientific">Rhizobium pisi</name>
    <dbReference type="NCBI Taxonomy" id="574561"/>
    <lineage>
        <taxon>Bacteria</taxon>
        <taxon>Pseudomonadati</taxon>
        <taxon>Pseudomonadota</taxon>
        <taxon>Alphaproteobacteria</taxon>
        <taxon>Hyphomicrobiales</taxon>
        <taxon>Rhizobiaceae</taxon>
        <taxon>Rhizobium/Agrobacterium group</taxon>
        <taxon>Rhizobium</taxon>
    </lineage>
</organism>
<evidence type="ECO:0000313" key="2">
    <source>
        <dbReference type="Proteomes" id="UP000518315"/>
    </source>
</evidence>
<gene>
    <name evidence="1" type="ORF">FHS26_006354</name>
</gene>
<sequence>MVGISGHDSLLCPDSCLSIGLIEWNPIRCIDTAFAFQDHWNLLGRPECAN</sequence>
<dbReference type="RefSeq" id="WP_164737635.1">
    <property type="nucleotide sequence ID" value="NZ_JACHXH010000034.1"/>
</dbReference>
<dbReference type="EMBL" id="JACHXH010000034">
    <property type="protein sequence ID" value="MBB3138576.1"/>
    <property type="molecule type" value="Genomic_DNA"/>
</dbReference>
<proteinExistence type="predicted"/>
<protein>
    <submittedName>
        <fullName evidence="1">Uncharacterized protein</fullName>
    </submittedName>
</protein>
<keyword evidence="2" id="KW-1185">Reference proteome</keyword>
<reference evidence="1 2" key="1">
    <citation type="submission" date="2020-08" db="EMBL/GenBank/DDBJ databases">
        <title>Genomic Encyclopedia of Type Strains, Phase III (KMG-III): the genomes of soil and plant-associated and newly described type strains.</title>
        <authorList>
            <person name="Whitman W."/>
        </authorList>
    </citation>
    <scope>NUCLEOTIDE SEQUENCE [LARGE SCALE GENOMIC DNA]</scope>
    <source>
        <strain evidence="1 2">CECT 4113</strain>
    </source>
</reference>
<evidence type="ECO:0000313" key="1">
    <source>
        <dbReference type="EMBL" id="MBB3138576.1"/>
    </source>
</evidence>
<dbReference type="Proteomes" id="UP000518315">
    <property type="component" value="Unassembled WGS sequence"/>
</dbReference>
<name>A0A7W5G3Q7_9HYPH</name>